<feature type="domain" description="Mammalian cell entry C-terminal" evidence="4">
    <location>
        <begin position="125"/>
        <end position="344"/>
    </location>
</feature>
<proteinExistence type="predicted"/>
<feature type="compositionally biased region" description="Pro residues" evidence="1">
    <location>
        <begin position="403"/>
        <end position="424"/>
    </location>
</feature>
<feature type="domain" description="Mce/MlaD" evidence="3">
    <location>
        <begin position="42"/>
        <end position="118"/>
    </location>
</feature>
<name>A0A3S4VJ78_MYCAU</name>
<feature type="compositionally biased region" description="Pro residues" evidence="1">
    <location>
        <begin position="437"/>
        <end position="461"/>
    </location>
</feature>
<dbReference type="InterPro" id="IPR005693">
    <property type="entry name" value="Mce"/>
</dbReference>
<dbReference type="KEGG" id="mauu:NCTC10437_01543"/>
<evidence type="ECO:0000313" key="5">
    <source>
        <dbReference type="EMBL" id="VEG52613.1"/>
    </source>
</evidence>
<keyword evidence="6" id="KW-1185">Reference proteome</keyword>
<evidence type="ECO:0000259" key="3">
    <source>
        <dbReference type="Pfam" id="PF02470"/>
    </source>
</evidence>
<keyword evidence="2" id="KW-0812">Transmembrane</keyword>
<gene>
    <name evidence="5" type="ORF">NCTC10437_01543</name>
</gene>
<organism evidence="5 6">
    <name type="scientific">Mycolicibacterium aurum</name>
    <name type="common">Mycobacterium aurum</name>
    <dbReference type="NCBI Taxonomy" id="1791"/>
    <lineage>
        <taxon>Bacteria</taxon>
        <taxon>Bacillati</taxon>
        <taxon>Actinomycetota</taxon>
        <taxon>Actinomycetes</taxon>
        <taxon>Mycobacteriales</taxon>
        <taxon>Mycobacteriaceae</taxon>
        <taxon>Mycolicibacterium</taxon>
    </lineage>
</organism>
<dbReference type="AlphaFoldDB" id="A0A3S4VJ78"/>
<dbReference type="PANTHER" id="PTHR33371:SF19">
    <property type="entry name" value="MCE-FAMILY PROTEIN MCE4A"/>
    <property type="match status" value="1"/>
</dbReference>
<dbReference type="OrthoDB" id="3460188at2"/>
<evidence type="ECO:0000259" key="4">
    <source>
        <dbReference type="Pfam" id="PF11887"/>
    </source>
</evidence>
<sequence length="461" mass="47637">MRSTPTGHHRVASEWLAAGLVAVIAIAVFVSIGAFNRSFTPAVRVTVTAERAGLVMEPNAKVKMRGVQVGRVAAIQGGSAPVSLTLDIDPDQIVHIPANVVARIDATSLFGAKFVDLVYPAQPEAARLRAGAVVPTENVTAEVNTVFENLVALIQQIDPAKLNAIVTAMAEALRGQGPRIGEATTAANQVVTALNERTETLREDWQAVTSAADVYNAAAHNIIDILDDVATTSTTVTSNATQLDAFLVSAIGLGDSGVQLLAPSRDNLIAAVHKLEPTTELLLKYNPSLTCMLVGAQIALDSGLRDAMGGADGKSVIMDSALLLGADPYRYPSNLPINGAKGGPGGKPGCGSLPDVAKNWPVRQLIANTGFGTGLDWRPNPGIGFPGYANYLPVTRAVPEPPSIRYPGGPAPGPIPYPGAPPYGAPQYGPDGTPLYPGVPPAPPQSPPAPPPPDGAPPPSP</sequence>
<evidence type="ECO:0000256" key="1">
    <source>
        <dbReference type="SAM" id="MobiDB-lite"/>
    </source>
</evidence>
<accession>A0A3S4VJ78</accession>
<dbReference type="Pfam" id="PF02470">
    <property type="entry name" value="MlaD"/>
    <property type="match status" value="1"/>
</dbReference>
<protein>
    <submittedName>
        <fullName evidence="5">ABC-type transport system involved in resistance to organic solvents, periplasmic component</fullName>
    </submittedName>
</protein>
<dbReference type="STRING" id="1791.GCA_001049355_00496"/>
<dbReference type="Pfam" id="PF11887">
    <property type="entry name" value="Mce4_CUP1"/>
    <property type="match status" value="1"/>
</dbReference>
<reference evidence="5 6" key="1">
    <citation type="submission" date="2018-12" db="EMBL/GenBank/DDBJ databases">
        <authorList>
            <consortium name="Pathogen Informatics"/>
        </authorList>
    </citation>
    <scope>NUCLEOTIDE SEQUENCE [LARGE SCALE GENOMIC DNA]</scope>
    <source>
        <strain evidence="5 6">NCTC10437</strain>
    </source>
</reference>
<feature type="region of interest" description="Disordered" evidence="1">
    <location>
        <begin position="403"/>
        <end position="461"/>
    </location>
</feature>
<keyword evidence="2" id="KW-1133">Transmembrane helix</keyword>
<dbReference type="InterPro" id="IPR024516">
    <property type="entry name" value="Mce_C"/>
</dbReference>
<feature type="transmembrane region" description="Helical" evidence="2">
    <location>
        <begin position="12"/>
        <end position="35"/>
    </location>
</feature>
<dbReference type="EMBL" id="LR134356">
    <property type="protein sequence ID" value="VEG52613.1"/>
    <property type="molecule type" value="Genomic_DNA"/>
</dbReference>
<keyword evidence="2" id="KW-0472">Membrane</keyword>
<dbReference type="GO" id="GO:0051701">
    <property type="term" value="P:biological process involved in interaction with host"/>
    <property type="evidence" value="ECO:0007669"/>
    <property type="project" value="TreeGrafter"/>
</dbReference>
<dbReference type="Proteomes" id="UP000279306">
    <property type="component" value="Chromosome"/>
</dbReference>
<dbReference type="InterPro" id="IPR052336">
    <property type="entry name" value="MlaD_Phospholipid_Transporter"/>
</dbReference>
<dbReference type="InterPro" id="IPR003399">
    <property type="entry name" value="Mce/MlaD"/>
</dbReference>
<dbReference type="NCBIfam" id="TIGR00996">
    <property type="entry name" value="Mtu_fam_mce"/>
    <property type="match status" value="1"/>
</dbReference>
<dbReference type="GO" id="GO:0005576">
    <property type="term" value="C:extracellular region"/>
    <property type="evidence" value="ECO:0007669"/>
    <property type="project" value="TreeGrafter"/>
</dbReference>
<evidence type="ECO:0000256" key="2">
    <source>
        <dbReference type="SAM" id="Phobius"/>
    </source>
</evidence>
<evidence type="ECO:0000313" key="6">
    <source>
        <dbReference type="Proteomes" id="UP000279306"/>
    </source>
</evidence>
<dbReference type="PANTHER" id="PTHR33371">
    <property type="entry name" value="INTERMEMBRANE PHOSPHOLIPID TRANSPORT SYSTEM BINDING PROTEIN MLAD-RELATED"/>
    <property type="match status" value="1"/>
</dbReference>